<evidence type="ECO:0000313" key="1">
    <source>
        <dbReference type="EMBL" id="KDP36302.1"/>
    </source>
</evidence>
<evidence type="ECO:0000313" key="2">
    <source>
        <dbReference type="Proteomes" id="UP000027138"/>
    </source>
</evidence>
<keyword evidence="2" id="KW-1185">Reference proteome</keyword>
<dbReference type="Proteomes" id="UP000027138">
    <property type="component" value="Unassembled WGS sequence"/>
</dbReference>
<dbReference type="EMBL" id="KK914442">
    <property type="protein sequence ID" value="KDP36302.1"/>
    <property type="molecule type" value="Genomic_DNA"/>
</dbReference>
<name>A0A067KJM1_JATCU</name>
<gene>
    <name evidence="1" type="ORF">JCGZ_09517</name>
</gene>
<accession>A0A067KJM1</accession>
<sequence>MGRHVFLMKGQQLRLLENTTRAREVKGRARANVSASQECFSRSRKWMLSSRRLLANLLTLRSASRARAYGCLARHLRFGAC</sequence>
<dbReference type="AlphaFoldDB" id="A0A067KJM1"/>
<reference evidence="1 2" key="1">
    <citation type="journal article" date="2014" name="PLoS ONE">
        <title>Global Analysis of Gene Expression Profiles in Physic Nut (Jatropha curcas L.) Seedlings Exposed to Salt Stress.</title>
        <authorList>
            <person name="Zhang L."/>
            <person name="Zhang C."/>
            <person name="Wu P."/>
            <person name="Chen Y."/>
            <person name="Li M."/>
            <person name="Jiang H."/>
            <person name="Wu G."/>
        </authorList>
    </citation>
    <scope>NUCLEOTIDE SEQUENCE [LARGE SCALE GENOMIC DNA]</scope>
    <source>
        <strain evidence="2">cv. GZQX0401</strain>
        <tissue evidence="1">Young leaves</tissue>
    </source>
</reference>
<protein>
    <submittedName>
        <fullName evidence="1">Uncharacterized protein</fullName>
    </submittedName>
</protein>
<organism evidence="1 2">
    <name type="scientific">Jatropha curcas</name>
    <name type="common">Barbados nut</name>
    <dbReference type="NCBI Taxonomy" id="180498"/>
    <lineage>
        <taxon>Eukaryota</taxon>
        <taxon>Viridiplantae</taxon>
        <taxon>Streptophyta</taxon>
        <taxon>Embryophyta</taxon>
        <taxon>Tracheophyta</taxon>
        <taxon>Spermatophyta</taxon>
        <taxon>Magnoliopsida</taxon>
        <taxon>eudicotyledons</taxon>
        <taxon>Gunneridae</taxon>
        <taxon>Pentapetalae</taxon>
        <taxon>rosids</taxon>
        <taxon>fabids</taxon>
        <taxon>Malpighiales</taxon>
        <taxon>Euphorbiaceae</taxon>
        <taxon>Crotonoideae</taxon>
        <taxon>Jatropheae</taxon>
        <taxon>Jatropha</taxon>
    </lineage>
</organism>
<proteinExistence type="predicted"/>